<dbReference type="EMBL" id="JACXAE010000011">
    <property type="protein sequence ID" value="MBD2770974.1"/>
    <property type="molecule type" value="Genomic_DNA"/>
</dbReference>
<accession>A0A8J6XG25</accession>
<keyword evidence="2" id="KW-1185">Reference proteome</keyword>
<dbReference type="Proteomes" id="UP000629098">
    <property type="component" value="Unassembled WGS sequence"/>
</dbReference>
<dbReference type="AlphaFoldDB" id="A0A8J6XG25"/>
<reference evidence="1" key="1">
    <citation type="submission" date="2020-09" db="EMBL/GenBank/DDBJ databases">
        <title>Iningainema tapete sp. nov. (Scytonemataceae, Cyanobacteria) from greenhouses in central Florida (USA) produces two types of nodularin with biosynthetic potential for microcystin-LR and anabaenopeptins.</title>
        <authorList>
            <person name="Berthold D.E."/>
            <person name="Lefler F.W."/>
            <person name="Huang I.-S."/>
            <person name="Abdulla H."/>
            <person name="Zimba P.V."/>
            <person name="Laughinghouse H.D. IV."/>
        </authorList>
    </citation>
    <scope>NUCLEOTIDE SEQUENCE</scope>
    <source>
        <strain evidence="1">BLCCT55</strain>
    </source>
</reference>
<gene>
    <name evidence="1" type="ORF">ICL16_02250</name>
</gene>
<comment type="caution">
    <text evidence="1">The sequence shown here is derived from an EMBL/GenBank/DDBJ whole genome shotgun (WGS) entry which is preliminary data.</text>
</comment>
<protein>
    <submittedName>
        <fullName evidence="1">Uncharacterized protein</fullName>
    </submittedName>
</protein>
<name>A0A8J6XG25_9CYAN</name>
<evidence type="ECO:0000313" key="2">
    <source>
        <dbReference type="Proteomes" id="UP000629098"/>
    </source>
</evidence>
<proteinExistence type="predicted"/>
<organism evidence="1 2">
    <name type="scientific">Iningainema tapete BLCC-T55</name>
    <dbReference type="NCBI Taxonomy" id="2748662"/>
    <lineage>
        <taxon>Bacteria</taxon>
        <taxon>Bacillati</taxon>
        <taxon>Cyanobacteriota</taxon>
        <taxon>Cyanophyceae</taxon>
        <taxon>Nostocales</taxon>
        <taxon>Scytonemataceae</taxon>
        <taxon>Iningainema tapete</taxon>
    </lineage>
</organism>
<evidence type="ECO:0000313" key="1">
    <source>
        <dbReference type="EMBL" id="MBD2770974.1"/>
    </source>
</evidence>
<sequence>MMDSRLSLAYSLLSTFFAHLESLLHQELAHYGVDMDIPQRWYVHEIIVQTLTENFNPCWHALIESGCFCVEKGEDIFFKIELRIVEENQELNNHETFQA</sequence>
<dbReference type="RefSeq" id="WP_190825274.1">
    <property type="nucleotide sequence ID" value="NZ_CAWPPI010000011.1"/>
</dbReference>